<dbReference type="Pfam" id="PF13579">
    <property type="entry name" value="Glyco_trans_4_4"/>
    <property type="match status" value="1"/>
</dbReference>
<name>U2YQB7_9SPHN</name>
<accession>U2YQB7</accession>
<dbReference type="SUPFAM" id="SSF53756">
    <property type="entry name" value="UDP-Glycosyltransferase/glycogen phosphorylase"/>
    <property type="match status" value="1"/>
</dbReference>
<evidence type="ECO:0000313" key="3">
    <source>
        <dbReference type="EMBL" id="GAD50837.1"/>
    </source>
</evidence>
<feature type="transmembrane region" description="Helical" evidence="1">
    <location>
        <begin position="86"/>
        <end position="105"/>
    </location>
</feature>
<dbReference type="PANTHER" id="PTHR12526">
    <property type="entry name" value="GLYCOSYLTRANSFERASE"/>
    <property type="match status" value="1"/>
</dbReference>
<dbReference type="KEGG" id="ntd:EGO55_10690"/>
<keyword evidence="4" id="KW-1185">Reference proteome</keyword>
<dbReference type="Gene3D" id="3.40.50.2000">
    <property type="entry name" value="Glycogen Phosphorylase B"/>
    <property type="match status" value="2"/>
</dbReference>
<dbReference type="PANTHER" id="PTHR12526:SF638">
    <property type="entry name" value="SPORE COAT PROTEIN SA"/>
    <property type="match status" value="1"/>
</dbReference>
<keyword evidence="1" id="KW-0472">Membrane</keyword>
<keyword evidence="1" id="KW-0812">Transmembrane</keyword>
<gene>
    <name evidence="3" type="ORF">NT2_12_01010</name>
</gene>
<organism evidence="3 4">
    <name type="scientific">Caenibius tardaugens NBRC 16725</name>
    <dbReference type="NCBI Taxonomy" id="1219035"/>
    <lineage>
        <taxon>Bacteria</taxon>
        <taxon>Pseudomonadati</taxon>
        <taxon>Pseudomonadota</taxon>
        <taxon>Alphaproteobacteria</taxon>
        <taxon>Sphingomonadales</taxon>
        <taxon>Erythrobacteraceae</taxon>
        <taxon>Caenibius</taxon>
    </lineage>
</organism>
<proteinExistence type="predicted"/>
<comment type="caution">
    <text evidence="3">The sequence shown here is derived from an EMBL/GenBank/DDBJ whole genome shotgun (WGS) entry which is preliminary data.</text>
</comment>
<evidence type="ECO:0000313" key="4">
    <source>
        <dbReference type="Proteomes" id="UP000016568"/>
    </source>
</evidence>
<sequence>MKIAIICNQAFSLLNFRMPLMAEMAARGYEVLAFAPDFNEDHRAVLATMGVHAVDYNISRSGTNPLKEMVVILELRRLLRIHQPDLCFGYFIKPVIYGTLAAALAGVPRRFGLYAGLGFAFTNIATQSRKRRLLQRVILALARLSAKHCHRVMFQNPDDMNELIDRGIVSTDKAVLVGATGLDLDEWPCTSLPNTPLTFILVARLLRDKGIGEYVAAARMLRVAYPELRFLVLGSIDDNPASITREEMEAWVTEGLIEWPGHVVTKPWLVQAHVFVLPSYREGVPRSTQEAMAMGRAIITTNAPGCKETVIEGLNGFMVPPRNHVALAEAMRYFIENPGDIARMGSESRKLACERFDVRVQNAKLLSYLGL</sequence>
<protein>
    <submittedName>
        <fullName evidence="3">Putative glycosyltransferase</fullName>
    </submittedName>
</protein>
<feature type="domain" description="Glycosyltransferase subfamily 4-like N-terminal" evidence="2">
    <location>
        <begin position="20"/>
        <end position="177"/>
    </location>
</feature>
<dbReference type="RefSeq" id="WP_021691655.1">
    <property type="nucleotide sequence ID" value="NZ_BASZ01000012.1"/>
</dbReference>
<evidence type="ECO:0000256" key="1">
    <source>
        <dbReference type="SAM" id="Phobius"/>
    </source>
</evidence>
<dbReference type="Proteomes" id="UP000016568">
    <property type="component" value="Unassembled WGS sequence"/>
</dbReference>
<dbReference type="AlphaFoldDB" id="U2YQB7"/>
<dbReference type="OrthoDB" id="9790710at2"/>
<dbReference type="GO" id="GO:0016757">
    <property type="term" value="F:glycosyltransferase activity"/>
    <property type="evidence" value="ECO:0007669"/>
    <property type="project" value="TreeGrafter"/>
</dbReference>
<evidence type="ECO:0000259" key="2">
    <source>
        <dbReference type="Pfam" id="PF13579"/>
    </source>
</evidence>
<dbReference type="CDD" id="cd03808">
    <property type="entry name" value="GT4_CapM-like"/>
    <property type="match status" value="1"/>
</dbReference>
<reference evidence="3 4" key="1">
    <citation type="submission" date="2013-09" db="EMBL/GenBank/DDBJ databases">
        <title>Whole genome shotgun sequence of Novosphingobium tardaugens NBRC 16725.</title>
        <authorList>
            <person name="Isaki S."/>
            <person name="Hosoyama A."/>
            <person name="Tsuchikane K."/>
            <person name="Katsumata H."/>
            <person name="Ando Y."/>
            <person name="Yamazaki S."/>
            <person name="Fujita N."/>
        </authorList>
    </citation>
    <scope>NUCLEOTIDE SEQUENCE [LARGE SCALE GENOMIC DNA]</scope>
    <source>
        <strain evidence="3 4">NBRC 16725</strain>
    </source>
</reference>
<dbReference type="InterPro" id="IPR028098">
    <property type="entry name" value="Glyco_trans_4-like_N"/>
</dbReference>
<dbReference type="Pfam" id="PF13692">
    <property type="entry name" value="Glyco_trans_1_4"/>
    <property type="match status" value="1"/>
</dbReference>
<dbReference type="EMBL" id="BASZ01000012">
    <property type="protein sequence ID" value="GAD50837.1"/>
    <property type="molecule type" value="Genomic_DNA"/>
</dbReference>
<dbReference type="eggNOG" id="COG0438">
    <property type="taxonomic scope" value="Bacteria"/>
</dbReference>
<keyword evidence="1" id="KW-1133">Transmembrane helix</keyword>
<keyword evidence="3" id="KW-0808">Transferase</keyword>